<evidence type="ECO:0000313" key="2">
    <source>
        <dbReference type="Proteomes" id="UP000315423"/>
    </source>
</evidence>
<comment type="caution">
    <text evidence="1">The sequence shown here is derived from an EMBL/GenBank/DDBJ whole genome shotgun (WGS) entry which is preliminary data.</text>
</comment>
<reference evidence="1" key="1">
    <citation type="submission" date="2018-09" db="EMBL/GenBank/DDBJ databases">
        <title>A genomic encyclopedia of anaerobic methanotrophic archaea.</title>
        <authorList>
            <person name="Skennerton C.T."/>
            <person name="Chadwick G.L."/>
            <person name="Laso-Perez R."/>
            <person name="Leu A.O."/>
            <person name="Speth D.R."/>
            <person name="Yu H."/>
            <person name="Morgan-Lang C."/>
            <person name="Hatzenpichler R."/>
            <person name="Goudeau D."/>
            <person name="Malmstrom R."/>
            <person name="Woyke T."/>
            <person name="Hallam S."/>
            <person name="Tyson G.W."/>
            <person name="Wegener G."/>
            <person name="Boetius A."/>
            <person name="Orphan V.J."/>
        </authorList>
    </citation>
    <scope>NUCLEOTIDE SEQUENCE</scope>
    <source>
        <strain evidence="1">CONS3730D10UFb2</strain>
    </source>
</reference>
<evidence type="ECO:0000313" key="1">
    <source>
        <dbReference type="EMBL" id="TKY91408.1"/>
    </source>
</evidence>
<sequence length="267" mass="29076">MTGVAVVFDSAGTLLHMYRAAKEIKSSTLSYDIVTTELALKNPNYGIIILHIEPGILLQMDPNQRIYPKIDSSNIGISIVCSSTPVTINDALSIISSDTKAMVSDLQDVLRAVSKGSNNERYIGVGLMIDKGENNIPYTLSTAGSLFPGVGDVISQLKEMGVDIFIASGDKQEDVEFIAQSIGVKKGHTFGQSTPQCKSEIIKNLKRACEKVVMVGDAINDVMAFREADLAVLTVQQRNVRPERLSRESDVIIDHISQIIPLVRDIL</sequence>
<protein>
    <submittedName>
        <fullName evidence="1">HAD family hydrolase</fullName>
    </submittedName>
</protein>
<proteinExistence type="predicted"/>
<accession>A0AC61SA41</accession>
<name>A0AC61SA41_9EURY</name>
<dbReference type="Proteomes" id="UP000315423">
    <property type="component" value="Unassembled WGS sequence"/>
</dbReference>
<keyword evidence="1" id="KW-0378">Hydrolase</keyword>
<dbReference type="EMBL" id="QYBA01000201">
    <property type="protein sequence ID" value="TKY91408.1"/>
    <property type="molecule type" value="Genomic_DNA"/>
</dbReference>
<organism evidence="1 2">
    <name type="scientific">Candidatus Methanomarinus sp</name>
    <dbReference type="NCBI Taxonomy" id="3386244"/>
    <lineage>
        <taxon>Archaea</taxon>
        <taxon>Methanobacteriati</taxon>
        <taxon>Methanobacteriota</taxon>
        <taxon>Stenosarchaea group</taxon>
        <taxon>Methanomicrobia</taxon>
        <taxon>Methanosarcinales</taxon>
        <taxon>ANME-2 cluster</taxon>
        <taxon>Candidatus Methanocomedenaceae</taxon>
        <taxon>Candidatus Methanomarinus</taxon>
    </lineage>
</organism>
<gene>
    <name evidence="1" type="ORF">C5S46_05965</name>
</gene>